<sequence>MEGADDSFEPSEMLLSNIAVYNNDSTRISENGFVPFEEQFLNIIVQTSEDGFESFEEQFSNTAVYRTSKNGFESFEEQVSNSAAQFQIISRNDSIRTVDAPKVGQTFGS</sequence>
<dbReference type="AlphaFoldDB" id="A0A8H3XDM3"/>
<evidence type="ECO:0000313" key="1">
    <source>
        <dbReference type="EMBL" id="KAF0449707.1"/>
    </source>
</evidence>
<name>A0A8H3XDM3_GIGMA</name>
<dbReference type="EMBL" id="WTPW01001205">
    <property type="protein sequence ID" value="KAF0449707.1"/>
    <property type="molecule type" value="Genomic_DNA"/>
</dbReference>
<evidence type="ECO:0000313" key="2">
    <source>
        <dbReference type="Proteomes" id="UP000439903"/>
    </source>
</evidence>
<proteinExistence type="predicted"/>
<accession>A0A8H3XDM3</accession>
<dbReference type="OrthoDB" id="10541053at2759"/>
<comment type="caution">
    <text evidence="1">The sequence shown here is derived from an EMBL/GenBank/DDBJ whole genome shotgun (WGS) entry which is preliminary data.</text>
</comment>
<organism evidence="1 2">
    <name type="scientific">Gigaspora margarita</name>
    <dbReference type="NCBI Taxonomy" id="4874"/>
    <lineage>
        <taxon>Eukaryota</taxon>
        <taxon>Fungi</taxon>
        <taxon>Fungi incertae sedis</taxon>
        <taxon>Mucoromycota</taxon>
        <taxon>Glomeromycotina</taxon>
        <taxon>Glomeromycetes</taxon>
        <taxon>Diversisporales</taxon>
        <taxon>Gigasporaceae</taxon>
        <taxon>Gigaspora</taxon>
    </lineage>
</organism>
<reference evidence="1 2" key="1">
    <citation type="journal article" date="2019" name="Environ. Microbiol.">
        <title>At the nexus of three kingdoms: the genome of the mycorrhizal fungus Gigaspora margarita provides insights into plant, endobacterial and fungal interactions.</title>
        <authorList>
            <person name="Venice F."/>
            <person name="Ghignone S."/>
            <person name="Salvioli di Fossalunga A."/>
            <person name="Amselem J."/>
            <person name="Novero M."/>
            <person name="Xianan X."/>
            <person name="Sedzielewska Toro K."/>
            <person name="Morin E."/>
            <person name="Lipzen A."/>
            <person name="Grigoriev I.V."/>
            <person name="Henrissat B."/>
            <person name="Martin F.M."/>
            <person name="Bonfante P."/>
        </authorList>
    </citation>
    <scope>NUCLEOTIDE SEQUENCE [LARGE SCALE GENOMIC DNA]</scope>
    <source>
        <strain evidence="1 2">BEG34</strain>
    </source>
</reference>
<gene>
    <name evidence="1" type="ORF">F8M41_002421</name>
</gene>
<protein>
    <submittedName>
        <fullName evidence="1">Uncharacterized protein</fullName>
    </submittedName>
</protein>
<dbReference type="Proteomes" id="UP000439903">
    <property type="component" value="Unassembled WGS sequence"/>
</dbReference>
<keyword evidence="2" id="KW-1185">Reference proteome</keyword>